<evidence type="ECO:0000313" key="4">
    <source>
        <dbReference type="EMBL" id="EGD82514.1"/>
    </source>
</evidence>
<feature type="transmembrane region" description="Helical" evidence="1">
    <location>
        <begin position="186"/>
        <end position="208"/>
    </location>
</feature>
<dbReference type="InParanoid" id="F2U4E8"/>
<accession>F2U4E8</accession>
<dbReference type="Proteomes" id="UP000007799">
    <property type="component" value="Unassembled WGS sequence"/>
</dbReference>
<feature type="signal peptide" evidence="2">
    <location>
        <begin position="1"/>
        <end position="29"/>
    </location>
</feature>
<dbReference type="RefSeq" id="XP_004995750.1">
    <property type="nucleotide sequence ID" value="XM_004995693.1"/>
</dbReference>
<name>F2U4E8_SALR5</name>
<proteinExistence type="predicted"/>
<dbReference type="EMBL" id="GL832961">
    <property type="protein sequence ID" value="EGD82514.1"/>
    <property type="molecule type" value="Genomic_DNA"/>
</dbReference>
<feature type="domain" description="PA" evidence="3">
    <location>
        <begin position="68"/>
        <end position="133"/>
    </location>
</feature>
<keyword evidence="5" id="KW-1185">Reference proteome</keyword>
<evidence type="ECO:0000259" key="3">
    <source>
        <dbReference type="Pfam" id="PF02225"/>
    </source>
</evidence>
<keyword evidence="1" id="KW-1133">Transmembrane helix</keyword>
<dbReference type="Gene3D" id="3.50.30.30">
    <property type="match status" value="1"/>
</dbReference>
<dbReference type="InterPro" id="IPR003137">
    <property type="entry name" value="PA_domain"/>
</dbReference>
<feature type="chain" id="PRO_5003290713" description="PA domain-containing protein" evidence="2">
    <location>
        <begin position="30"/>
        <end position="251"/>
    </location>
</feature>
<protein>
    <recommendedName>
        <fullName evidence="3">PA domain-containing protein</fullName>
    </recommendedName>
</protein>
<keyword evidence="1" id="KW-0812">Transmembrane</keyword>
<keyword evidence="2" id="KW-0732">Signal</keyword>
<evidence type="ECO:0000256" key="2">
    <source>
        <dbReference type="SAM" id="SignalP"/>
    </source>
</evidence>
<evidence type="ECO:0000256" key="1">
    <source>
        <dbReference type="SAM" id="Phobius"/>
    </source>
</evidence>
<dbReference type="KEGG" id="sre:PTSG_03164"/>
<evidence type="ECO:0000313" key="5">
    <source>
        <dbReference type="Proteomes" id="UP000007799"/>
    </source>
</evidence>
<gene>
    <name evidence="4" type="ORF">PTSG_03164</name>
</gene>
<sequence length="251" mass="27926">MGGDALTMATIALAVMLALMGCFVTETSAASFVLGDTSVTYRVDGRVFHEKLTDTLYAKFSPSNPIVGEVVVFAPEKSCKLPTTPPPPPSRPKLMLADRTSNCSFTQQAYVARAYGMAGMIISDVHSQRGSVILMTTEDKALSFPSVSCTPDVSARLNLLSNDVNIRSLNVTIEPYETIDFAALTFYTRTAIFIVLCIVFVFMSSVYCQHGLRRLFCQRRIDRRVVVEQGRFNDRATQALQHMETRTYHRR</sequence>
<dbReference type="Pfam" id="PF02225">
    <property type="entry name" value="PA"/>
    <property type="match status" value="1"/>
</dbReference>
<dbReference type="GeneID" id="16076337"/>
<dbReference type="AlphaFoldDB" id="F2U4E8"/>
<keyword evidence="1" id="KW-0472">Membrane</keyword>
<reference evidence="4" key="1">
    <citation type="submission" date="2009-08" db="EMBL/GenBank/DDBJ databases">
        <title>Annotation of Salpingoeca rosetta.</title>
        <authorList>
            <consortium name="The Broad Institute Genome Sequencing Platform"/>
            <person name="Russ C."/>
            <person name="Cuomo C."/>
            <person name="Burger G."/>
            <person name="Gray M.W."/>
            <person name="Holland P.W.H."/>
            <person name="King N."/>
            <person name="Lang F.B.F."/>
            <person name="Roger A.J."/>
            <person name="Ruiz-Trillo I."/>
            <person name="Young S.K."/>
            <person name="Zeng Q."/>
            <person name="Gargeya S."/>
            <person name="Alvarado L."/>
            <person name="Berlin A."/>
            <person name="Chapman S.B."/>
            <person name="Chen Z."/>
            <person name="Freedman E."/>
            <person name="Gellesch M."/>
            <person name="Goldberg J."/>
            <person name="Griggs A."/>
            <person name="Gujja S."/>
            <person name="Heilman E."/>
            <person name="Heiman D."/>
            <person name="Howarth C."/>
            <person name="Mehta T."/>
            <person name="Neiman D."/>
            <person name="Pearson M."/>
            <person name="Roberts A."/>
            <person name="Saif S."/>
            <person name="Shea T."/>
            <person name="Shenoy N."/>
            <person name="Sisk P."/>
            <person name="Stolte C."/>
            <person name="Sykes S."/>
            <person name="White J."/>
            <person name="Yandava C."/>
            <person name="Haas B."/>
            <person name="Nusbaum C."/>
            <person name="Birren B."/>
        </authorList>
    </citation>
    <scope>NUCLEOTIDE SEQUENCE [LARGE SCALE GENOMIC DNA]</scope>
    <source>
        <strain evidence="4">ATCC 50818</strain>
    </source>
</reference>
<organism evidence="5">
    <name type="scientific">Salpingoeca rosetta (strain ATCC 50818 / BSB-021)</name>
    <dbReference type="NCBI Taxonomy" id="946362"/>
    <lineage>
        <taxon>Eukaryota</taxon>
        <taxon>Choanoflagellata</taxon>
        <taxon>Craspedida</taxon>
        <taxon>Salpingoecidae</taxon>
        <taxon>Salpingoeca</taxon>
    </lineage>
</organism>